<keyword evidence="8 9" id="KW-0472">Membrane</keyword>
<organism evidence="12 13">
    <name type="scientific">Nematocida ausubeli (strain ATCC PRA-371 / ERTm2)</name>
    <name type="common">Nematode killer fungus</name>
    <dbReference type="NCBI Taxonomy" id="1913371"/>
    <lineage>
        <taxon>Eukaryota</taxon>
        <taxon>Fungi</taxon>
        <taxon>Fungi incertae sedis</taxon>
        <taxon>Microsporidia</taxon>
        <taxon>Nematocida</taxon>
    </lineage>
</organism>
<feature type="transmembrane region" description="Helical" evidence="9">
    <location>
        <begin position="38"/>
        <end position="58"/>
    </location>
</feature>
<feature type="transmembrane region" description="Helical" evidence="9">
    <location>
        <begin position="7"/>
        <end position="26"/>
    </location>
</feature>
<dbReference type="PANTHER" id="PTHR11562">
    <property type="entry name" value="CATION EFFLUX PROTEIN/ ZINC TRANSPORTER"/>
    <property type="match status" value="1"/>
</dbReference>
<protein>
    <recommendedName>
        <fullName evidence="14">Cation efflux protein cytoplasmic domain-containing protein</fullName>
    </recommendedName>
</protein>
<feature type="transmembrane region" description="Helical" evidence="9">
    <location>
        <begin position="111"/>
        <end position="133"/>
    </location>
</feature>
<keyword evidence="4 9" id="KW-0812">Transmembrane</keyword>
<evidence type="ECO:0000259" key="11">
    <source>
        <dbReference type="Pfam" id="PF16916"/>
    </source>
</evidence>
<dbReference type="InterPro" id="IPR027469">
    <property type="entry name" value="Cation_efflux_TMD_sf"/>
</dbReference>
<evidence type="ECO:0000256" key="6">
    <source>
        <dbReference type="ARBA" id="ARBA00022989"/>
    </source>
</evidence>
<dbReference type="PANTHER" id="PTHR11562:SF17">
    <property type="entry name" value="RE54080P-RELATED"/>
    <property type="match status" value="1"/>
</dbReference>
<comment type="caution">
    <text evidence="12">The sequence shown here is derived from an EMBL/GenBank/DDBJ whole genome shotgun (WGS) entry which is preliminary data.</text>
</comment>
<accession>A0A086J2Z6</accession>
<evidence type="ECO:0000313" key="12">
    <source>
        <dbReference type="EMBL" id="KFG26514.1"/>
    </source>
</evidence>
<dbReference type="GO" id="GO:0005385">
    <property type="term" value="F:zinc ion transmembrane transporter activity"/>
    <property type="evidence" value="ECO:0007669"/>
    <property type="project" value="TreeGrafter"/>
</dbReference>
<dbReference type="Pfam" id="PF16916">
    <property type="entry name" value="ZT_dimer"/>
    <property type="match status" value="1"/>
</dbReference>
<dbReference type="AlphaFoldDB" id="A0A086J2Z6"/>
<dbReference type="NCBIfam" id="TIGR01297">
    <property type="entry name" value="CDF"/>
    <property type="match status" value="1"/>
</dbReference>
<evidence type="ECO:0000256" key="8">
    <source>
        <dbReference type="ARBA" id="ARBA00023136"/>
    </source>
</evidence>
<dbReference type="Pfam" id="PF01545">
    <property type="entry name" value="Cation_efflux"/>
    <property type="match status" value="1"/>
</dbReference>
<dbReference type="RefSeq" id="XP_052905069.1">
    <property type="nucleotide sequence ID" value="XM_053048309.1"/>
</dbReference>
<evidence type="ECO:0008006" key="14">
    <source>
        <dbReference type="Google" id="ProtNLM"/>
    </source>
</evidence>
<keyword evidence="6 9" id="KW-1133">Transmembrane helix</keyword>
<reference evidence="12 13" key="1">
    <citation type="journal article" date="2014" name="Genome Announc.">
        <title>Genome Sequence of the Microsporidian Species Nematocida sp1 Strain ERTm6 (ATCC PRA-372).</title>
        <authorList>
            <person name="Bakowski M.A."/>
            <person name="Priest M."/>
            <person name="Young S."/>
            <person name="Cuomo C.A."/>
            <person name="Troemel E.R."/>
        </authorList>
    </citation>
    <scope>NUCLEOTIDE SEQUENCE [LARGE SCALE GENOMIC DNA]</scope>
    <source>
        <strain evidence="12 13">ERTm6</strain>
    </source>
</reference>
<evidence type="ECO:0000259" key="10">
    <source>
        <dbReference type="Pfam" id="PF01545"/>
    </source>
</evidence>
<dbReference type="InterPro" id="IPR050681">
    <property type="entry name" value="CDF/SLC30A"/>
</dbReference>
<feature type="transmembrane region" description="Helical" evidence="9">
    <location>
        <begin position="174"/>
        <end position="195"/>
    </location>
</feature>
<evidence type="ECO:0000256" key="2">
    <source>
        <dbReference type="ARBA" id="ARBA00008873"/>
    </source>
</evidence>
<dbReference type="InterPro" id="IPR027470">
    <property type="entry name" value="Cation_efflux_CTD"/>
</dbReference>
<dbReference type="GeneID" id="77675635"/>
<dbReference type="GO" id="GO:0005886">
    <property type="term" value="C:plasma membrane"/>
    <property type="evidence" value="ECO:0007669"/>
    <property type="project" value="TreeGrafter"/>
</dbReference>
<dbReference type="GO" id="GO:0098771">
    <property type="term" value="P:inorganic ion homeostasis"/>
    <property type="evidence" value="ECO:0007669"/>
    <property type="project" value="UniProtKB-ARBA"/>
</dbReference>
<comment type="subcellular location">
    <subcellularLocation>
        <location evidence="1">Membrane</location>
        <topology evidence="1">Multi-pass membrane protein</topology>
    </subcellularLocation>
</comment>
<name>A0A086J2Z6_NEMA1</name>
<feature type="domain" description="Cation efflux protein cytoplasmic" evidence="11">
    <location>
        <begin position="208"/>
        <end position="273"/>
    </location>
</feature>
<dbReference type="InterPro" id="IPR058533">
    <property type="entry name" value="Cation_efflux_TM"/>
</dbReference>
<keyword evidence="5" id="KW-0864">Zinc transport</keyword>
<sequence length="280" mass="31015">MKKRQGVYIILFNTILLLVLEILAHMKSGSVSILGEVFHMASDLVTVTVGLFGTFIATKYSGGVNYTFGLVRVEVLAAVASLILIWLPSIYVVNLSISRYFNPAAIDRDVVVITGFASLVINLVNFFVSLRMTKSRDTDMSVTSIYIHALSDLTQCIGVLVSGLVLYLDPSFVIVDLIAAVFSACVCFYGSLGLLKEVLGMLLDKSPVDVNMVRMRIMKVEKVISVNDIRVWCISRGNRITMANITVENGAESEKILWECKKILRKEYSISLSCIEVHKE</sequence>
<evidence type="ECO:0000256" key="4">
    <source>
        <dbReference type="ARBA" id="ARBA00022692"/>
    </source>
</evidence>
<evidence type="ECO:0000256" key="3">
    <source>
        <dbReference type="ARBA" id="ARBA00022448"/>
    </source>
</evidence>
<dbReference type="EMBL" id="AKIJ01000002">
    <property type="protein sequence ID" value="KFG26514.1"/>
    <property type="molecule type" value="Genomic_DNA"/>
</dbReference>
<feature type="transmembrane region" description="Helical" evidence="9">
    <location>
        <begin position="70"/>
        <end position="91"/>
    </location>
</feature>
<evidence type="ECO:0000256" key="7">
    <source>
        <dbReference type="ARBA" id="ARBA00023065"/>
    </source>
</evidence>
<proteinExistence type="inferred from homology"/>
<evidence type="ECO:0000313" key="13">
    <source>
        <dbReference type="Proteomes" id="UP000054524"/>
    </source>
</evidence>
<dbReference type="Gene3D" id="1.20.1510.10">
    <property type="entry name" value="Cation efflux protein transmembrane domain"/>
    <property type="match status" value="1"/>
</dbReference>
<evidence type="ECO:0000256" key="1">
    <source>
        <dbReference type="ARBA" id="ARBA00004141"/>
    </source>
</evidence>
<keyword evidence="5" id="KW-0862">Zinc</keyword>
<keyword evidence="3" id="KW-0813">Transport</keyword>
<dbReference type="HOGENOM" id="CLU_013430_0_1_1"/>
<dbReference type="Proteomes" id="UP000054524">
    <property type="component" value="Unassembled WGS sequence"/>
</dbReference>
<dbReference type="SUPFAM" id="SSF161111">
    <property type="entry name" value="Cation efflux protein transmembrane domain-like"/>
    <property type="match status" value="1"/>
</dbReference>
<feature type="transmembrane region" description="Helical" evidence="9">
    <location>
        <begin position="145"/>
        <end position="168"/>
    </location>
</feature>
<keyword evidence="7" id="KW-0406">Ion transport</keyword>
<gene>
    <name evidence="12" type="ORF">NESG_00662</name>
</gene>
<evidence type="ECO:0000256" key="9">
    <source>
        <dbReference type="SAM" id="Phobius"/>
    </source>
</evidence>
<feature type="domain" description="Cation efflux protein transmembrane" evidence="10">
    <location>
        <begin position="8"/>
        <end position="203"/>
    </location>
</feature>
<evidence type="ECO:0000256" key="5">
    <source>
        <dbReference type="ARBA" id="ARBA00022906"/>
    </source>
</evidence>
<keyword evidence="13" id="KW-1185">Reference proteome</keyword>
<comment type="similarity">
    <text evidence="2">Belongs to the cation diffusion facilitator (CDF) transporter (TC 2.A.4) family. SLC30A subfamily.</text>
</comment>
<dbReference type="InterPro" id="IPR002524">
    <property type="entry name" value="Cation_efflux"/>
</dbReference>
<dbReference type="GO" id="GO:0030003">
    <property type="term" value="P:intracellular monoatomic cation homeostasis"/>
    <property type="evidence" value="ECO:0007669"/>
    <property type="project" value="UniProtKB-ARBA"/>
</dbReference>